<protein>
    <submittedName>
        <fullName evidence="1">Uncharacterized protein</fullName>
    </submittedName>
</protein>
<evidence type="ECO:0000313" key="2">
    <source>
        <dbReference type="Proteomes" id="UP001060085"/>
    </source>
</evidence>
<name>A0ACC0AQS2_CATRO</name>
<dbReference type="Proteomes" id="UP001060085">
    <property type="component" value="Linkage Group LG05"/>
</dbReference>
<proteinExistence type="predicted"/>
<dbReference type="EMBL" id="CM044705">
    <property type="protein sequence ID" value="KAI5663220.1"/>
    <property type="molecule type" value="Genomic_DNA"/>
</dbReference>
<sequence length="176" mass="19479">MKTFSCFYFGNHPMGLDHSVTEENGRGICTVRVVHLTASAKGIVGPHAKYQELKTNAEHLHIEIGSTMATDEQLMFEAAGDSNKGHDKEAAAARHQFVGIFFGCPQCMHQEGEKLWGYMQQAEDKFAGFMTLFASQYCVQHNSVPTLFRHFPPMDDPISQPSTRPSSSSSSPPLPM</sequence>
<keyword evidence="2" id="KW-1185">Reference proteome</keyword>
<comment type="caution">
    <text evidence="1">The sequence shown here is derived from an EMBL/GenBank/DDBJ whole genome shotgun (WGS) entry which is preliminary data.</text>
</comment>
<reference evidence="2" key="1">
    <citation type="journal article" date="2023" name="Nat. Plants">
        <title>Single-cell RNA sequencing provides a high-resolution roadmap for understanding the multicellular compartmentation of specialized metabolism.</title>
        <authorList>
            <person name="Sun S."/>
            <person name="Shen X."/>
            <person name="Li Y."/>
            <person name="Li Y."/>
            <person name="Wang S."/>
            <person name="Li R."/>
            <person name="Zhang H."/>
            <person name="Shen G."/>
            <person name="Guo B."/>
            <person name="Wei J."/>
            <person name="Xu J."/>
            <person name="St-Pierre B."/>
            <person name="Chen S."/>
            <person name="Sun C."/>
        </authorList>
    </citation>
    <scope>NUCLEOTIDE SEQUENCE [LARGE SCALE GENOMIC DNA]</scope>
</reference>
<accession>A0ACC0AQS2</accession>
<evidence type="ECO:0000313" key="1">
    <source>
        <dbReference type="EMBL" id="KAI5663220.1"/>
    </source>
</evidence>
<gene>
    <name evidence="1" type="ORF">M9H77_22543</name>
</gene>
<organism evidence="1 2">
    <name type="scientific">Catharanthus roseus</name>
    <name type="common">Madagascar periwinkle</name>
    <name type="synonym">Vinca rosea</name>
    <dbReference type="NCBI Taxonomy" id="4058"/>
    <lineage>
        <taxon>Eukaryota</taxon>
        <taxon>Viridiplantae</taxon>
        <taxon>Streptophyta</taxon>
        <taxon>Embryophyta</taxon>
        <taxon>Tracheophyta</taxon>
        <taxon>Spermatophyta</taxon>
        <taxon>Magnoliopsida</taxon>
        <taxon>eudicotyledons</taxon>
        <taxon>Gunneridae</taxon>
        <taxon>Pentapetalae</taxon>
        <taxon>asterids</taxon>
        <taxon>lamiids</taxon>
        <taxon>Gentianales</taxon>
        <taxon>Apocynaceae</taxon>
        <taxon>Rauvolfioideae</taxon>
        <taxon>Vinceae</taxon>
        <taxon>Catharanthinae</taxon>
        <taxon>Catharanthus</taxon>
    </lineage>
</organism>